<dbReference type="GO" id="GO:0005743">
    <property type="term" value="C:mitochondrial inner membrane"/>
    <property type="evidence" value="ECO:0007669"/>
    <property type="project" value="UniProtKB-SubCell"/>
</dbReference>
<protein>
    <recommendedName>
        <fullName evidence="14">Mitochondrial carrier protein</fullName>
    </recommendedName>
</protein>
<dbReference type="Proteomes" id="UP000002866">
    <property type="component" value="Chromosome 2"/>
</dbReference>
<evidence type="ECO:0000256" key="7">
    <source>
        <dbReference type="ARBA" id="ARBA00022989"/>
    </source>
</evidence>
<dbReference type="eggNOG" id="KOG0754">
    <property type="taxonomic scope" value="Eukaryota"/>
</dbReference>
<dbReference type="SUPFAM" id="SSF103506">
    <property type="entry name" value="Mitochondrial carrier"/>
    <property type="match status" value="1"/>
</dbReference>
<dbReference type="RefSeq" id="XP_004179349.1">
    <property type="nucleotide sequence ID" value="XM_004179301.1"/>
</dbReference>
<dbReference type="InterPro" id="IPR051752">
    <property type="entry name" value="Mito_2-oxodicarb_carrier"/>
</dbReference>
<dbReference type="OrthoDB" id="4057900at2759"/>
<evidence type="ECO:0000313" key="12">
    <source>
        <dbReference type="EMBL" id="CCH59830.1"/>
    </source>
</evidence>
<dbReference type="PANTHER" id="PTHR46356:SF1">
    <property type="entry name" value="MITOCHONDRIAL 2-OXODICARBOXYLATE CARRIER"/>
    <property type="match status" value="1"/>
</dbReference>
<evidence type="ECO:0000256" key="9">
    <source>
        <dbReference type="ARBA" id="ARBA00023136"/>
    </source>
</evidence>
<evidence type="ECO:0000256" key="4">
    <source>
        <dbReference type="ARBA" id="ARBA00022692"/>
    </source>
</evidence>
<evidence type="ECO:0000256" key="8">
    <source>
        <dbReference type="ARBA" id="ARBA00023128"/>
    </source>
</evidence>
<dbReference type="HOGENOM" id="CLU_015166_5_2_1"/>
<feature type="repeat" description="Solcar" evidence="10">
    <location>
        <begin position="9"/>
        <end position="102"/>
    </location>
</feature>
<proteinExistence type="inferred from homology"/>
<sequence length="304" mass="34106">MSDNKVYPLPFLCQFLAGAGAGMSETLVMYPLDVVKTRFQLQETRILSLGKNIEKITMMTCLSKIIRNESIKHLYKGMSSPILMEVPKRAVKFSCNDLFQNILMKKSQTSKANGIITLLSGTLAGLFESFIVVPFELVKIRLQDANSNYRSPSHCLRKTIENEGITSLYKGLEATVWRNSIWNASYFGLIYQVKKLMPTQSTNDKSVGRNFIAGTIAGCMSCFFSVPFDVIKTKIQVSKVSGCVHNSNWALLSVFLMYKKYGLRSIYRGIIPIICRYGPGGGPLLVSFNGFSELFKKIHQRLSN</sequence>
<evidence type="ECO:0000256" key="2">
    <source>
        <dbReference type="ARBA" id="ARBA00006375"/>
    </source>
</evidence>
<dbReference type="AlphaFoldDB" id="I2H0C8"/>
<dbReference type="Gene3D" id="1.50.40.10">
    <property type="entry name" value="Mitochondrial carrier domain"/>
    <property type="match status" value="1"/>
</dbReference>
<keyword evidence="9 10" id="KW-0472">Membrane</keyword>
<evidence type="ECO:0000313" key="13">
    <source>
        <dbReference type="Proteomes" id="UP000002866"/>
    </source>
</evidence>
<dbReference type="InterPro" id="IPR002067">
    <property type="entry name" value="MCP"/>
</dbReference>
<evidence type="ECO:0000256" key="10">
    <source>
        <dbReference type="PROSITE-ProRule" id="PRU00282"/>
    </source>
</evidence>
<dbReference type="InParanoid" id="I2H0C8"/>
<dbReference type="InterPro" id="IPR023395">
    <property type="entry name" value="MCP_dom_sf"/>
</dbReference>
<dbReference type="KEGG" id="tbl:TBLA_0B10130"/>
<comment type="subcellular location">
    <subcellularLocation>
        <location evidence="1">Mitochondrion inner membrane</location>
        <topology evidence="1">Multi-pass membrane protein</topology>
    </subcellularLocation>
</comment>
<keyword evidence="6" id="KW-0999">Mitochondrion inner membrane</keyword>
<keyword evidence="13" id="KW-1185">Reference proteome</keyword>
<keyword evidence="7" id="KW-1133">Transmembrane helix</keyword>
<keyword evidence="3 11" id="KW-0813">Transport</keyword>
<evidence type="ECO:0000256" key="1">
    <source>
        <dbReference type="ARBA" id="ARBA00004448"/>
    </source>
</evidence>
<accession>I2H0C8</accession>
<dbReference type="PRINTS" id="PR00926">
    <property type="entry name" value="MITOCARRIER"/>
</dbReference>
<name>I2H0C8_HENB6</name>
<evidence type="ECO:0000256" key="3">
    <source>
        <dbReference type="ARBA" id="ARBA00022448"/>
    </source>
</evidence>
<dbReference type="GeneID" id="14494814"/>
<dbReference type="InterPro" id="IPR018108">
    <property type="entry name" value="MCP_transmembrane"/>
</dbReference>
<keyword evidence="4 10" id="KW-0812">Transmembrane</keyword>
<dbReference type="PANTHER" id="PTHR46356">
    <property type="entry name" value="MITOCHONDRIAL 2-OXODICARBOXYLATE CARRIER"/>
    <property type="match status" value="1"/>
</dbReference>
<dbReference type="Pfam" id="PF00153">
    <property type="entry name" value="Mito_carr"/>
    <property type="match status" value="3"/>
</dbReference>
<dbReference type="PROSITE" id="PS50920">
    <property type="entry name" value="SOLCAR"/>
    <property type="match status" value="3"/>
</dbReference>
<evidence type="ECO:0000256" key="11">
    <source>
        <dbReference type="RuleBase" id="RU000488"/>
    </source>
</evidence>
<comment type="similarity">
    <text evidence="2 11">Belongs to the mitochondrial carrier (TC 2.A.29) family.</text>
</comment>
<evidence type="ECO:0000256" key="5">
    <source>
        <dbReference type="ARBA" id="ARBA00022737"/>
    </source>
</evidence>
<keyword evidence="5" id="KW-0677">Repeat</keyword>
<keyword evidence="8" id="KW-0496">Mitochondrion</keyword>
<evidence type="ECO:0000256" key="6">
    <source>
        <dbReference type="ARBA" id="ARBA00022792"/>
    </source>
</evidence>
<dbReference type="EMBL" id="HE806317">
    <property type="protein sequence ID" value="CCH59830.1"/>
    <property type="molecule type" value="Genomic_DNA"/>
</dbReference>
<gene>
    <name evidence="12" type="primary">TBLA0B10130</name>
    <name evidence="12" type="ORF">TBLA_0B10130</name>
</gene>
<feature type="repeat" description="Solcar" evidence="10">
    <location>
        <begin position="205"/>
        <end position="294"/>
    </location>
</feature>
<reference evidence="12 13" key="1">
    <citation type="journal article" date="2011" name="Proc. Natl. Acad. Sci. U.S.A.">
        <title>Evolutionary erosion of yeast sex chromosomes by mating-type switching accidents.</title>
        <authorList>
            <person name="Gordon J.L."/>
            <person name="Armisen D."/>
            <person name="Proux-Wera E."/>
            <person name="Oheigeartaigh S.S."/>
            <person name="Byrne K.P."/>
            <person name="Wolfe K.H."/>
        </authorList>
    </citation>
    <scope>NUCLEOTIDE SEQUENCE [LARGE SCALE GENOMIC DNA]</scope>
    <source>
        <strain evidence="13">ATCC 34711 / CBS 6284 / DSM 70876 / NBRC 10599 / NRRL Y-10934 / UCD 77-7</strain>
    </source>
</reference>
<feature type="repeat" description="Solcar" evidence="10">
    <location>
        <begin position="112"/>
        <end position="196"/>
    </location>
</feature>
<evidence type="ECO:0008006" key="14">
    <source>
        <dbReference type="Google" id="ProtNLM"/>
    </source>
</evidence>
<dbReference type="OMA" id="WRNTIWN"/>
<dbReference type="GO" id="GO:0055085">
    <property type="term" value="P:transmembrane transport"/>
    <property type="evidence" value="ECO:0007669"/>
    <property type="project" value="InterPro"/>
</dbReference>
<organism evidence="12 13">
    <name type="scientific">Henningerozyma blattae (strain ATCC 34711 / CBS 6284 / DSM 70876 / NBRC 10599 / NRRL Y-10934 / UCD 77-7)</name>
    <name type="common">Yeast</name>
    <name type="synonym">Tetrapisispora blattae</name>
    <dbReference type="NCBI Taxonomy" id="1071380"/>
    <lineage>
        <taxon>Eukaryota</taxon>
        <taxon>Fungi</taxon>
        <taxon>Dikarya</taxon>
        <taxon>Ascomycota</taxon>
        <taxon>Saccharomycotina</taxon>
        <taxon>Saccharomycetes</taxon>
        <taxon>Saccharomycetales</taxon>
        <taxon>Saccharomycetaceae</taxon>
        <taxon>Henningerozyma</taxon>
    </lineage>
</organism>